<dbReference type="Gene3D" id="1.10.15.40">
    <property type="entry name" value="Electron transport complex subunit B, putative Fe-S cluster"/>
    <property type="match status" value="1"/>
</dbReference>
<reference evidence="12" key="1">
    <citation type="journal article" date="2015" name="Nature">
        <title>Complex archaea that bridge the gap between prokaryotes and eukaryotes.</title>
        <authorList>
            <person name="Spang A."/>
            <person name="Saw J.H."/>
            <person name="Jorgensen S.L."/>
            <person name="Zaremba-Niedzwiedzka K."/>
            <person name="Martijn J."/>
            <person name="Lind A.E."/>
            <person name="van Eijk R."/>
            <person name="Schleper C."/>
            <person name="Guy L."/>
            <person name="Ettema T.J."/>
        </authorList>
    </citation>
    <scope>NUCLEOTIDE SEQUENCE</scope>
</reference>
<keyword evidence="8" id="KW-0411">Iron-sulfur</keyword>
<dbReference type="Pfam" id="PF04060">
    <property type="entry name" value="FeS"/>
    <property type="match status" value="1"/>
</dbReference>
<dbReference type="InterPro" id="IPR050395">
    <property type="entry name" value="4Fe4S_Ferredoxin_RnfB"/>
</dbReference>
<organism evidence="12">
    <name type="scientific">marine sediment metagenome</name>
    <dbReference type="NCBI Taxonomy" id="412755"/>
    <lineage>
        <taxon>unclassified sequences</taxon>
        <taxon>metagenomes</taxon>
        <taxon>ecological metagenomes</taxon>
    </lineage>
</organism>
<dbReference type="GO" id="GO:0051539">
    <property type="term" value="F:4 iron, 4 sulfur cluster binding"/>
    <property type="evidence" value="ECO:0007669"/>
    <property type="project" value="UniProtKB-KW"/>
</dbReference>
<protein>
    <submittedName>
        <fullName evidence="12">Uncharacterized protein</fullName>
    </submittedName>
</protein>
<dbReference type="PROSITE" id="PS51379">
    <property type="entry name" value="4FE4S_FER_2"/>
    <property type="match status" value="1"/>
</dbReference>
<dbReference type="GO" id="GO:0046872">
    <property type="term" value="F:metal ion binding"/>
    <property type="evidence" value="ECO:0007669"/>
    <property type="project" value="UniProtKB-KW"/>
</dbReference>
<dbReference type="InterPro" id="IPR010207">
    <property type="entry name" value="Elect_transpt_cplx_RnfB/RsxB"/>
</dbReference>
<feature type="domain" description="4Fe-4S ferredoxin-type" evidence="10">
    <location>
        <begin position="151"/>
        <end position="180"/>
    </location>
</feature>
<dbReference type="GO" id="GO:0009055">
    <property type="term" value="F:electron transfer activity"/>
    <property type="evidence" value="ECO:0007669"/>
    <property type="project" value="InterPro"/>
</dbReference>
<evidence type="ECO:0000256" key="9">
    <source>
        <dbReference type="ARBA" id="ARBA00023136"/>
    </source>
</evidence>
<dbReference type="InterPro" id="IPR007202">
    <property type="entry name" value="4Fe-4S_dom"/>
</dbReference>
<keyword evidence="2" id="KW-0004">4Fe-4S</keyword>
<proteinExistence type="inferred from homology"/>
<dbReference type="Pfam" id="PF00037">
    <property type="entry name" value="Fer4"/>
    <property type="match status" value="1"/>
</dbReference>
<dbReference type="PROSITE" id="PS00198">
    <property type="entry name" value="4FE4S_FER_1"/>
    <property type="match status" value="1"/>
</dbReference>
<dbReference type="PROSITE" id="PS51656">
    <property type="entry name" value="4FE4S"/>
    <property type="match status" value="1"/>
</dbReference>
<feature type="domain" description="4Fe-4S" evidence="11">
    <location>
        <begin position="22"/>
        <end position="81"/>
    </location>
</feature>
<dbReference type="HAMAP" id="MF_00463">
    <property type="entry name" value="RsxB_RnfB"/>
    <property type="match status" value="1"/>
</dbReference>
<dbReference type="InterPro" id="IPR017900">
    <property type="entry name" value="4Fe4S_Fe_S_CS"/>
</dbReference>
<dbReference type="PANTHER" id="PTHR43560:SF1">
    <property type="entry name" value="ION-TRANSLOCATING OXIDOREDUCTASE COMPLEX SUBUNIT B"/>
    <property type="match status" value="1"/>
</dbReference>
<keyword evidence="6" id="KW-0249">Electron transport</keyword>
<keyword evidence="7" id="KW-0408">Iron</keyword>
<keyword evidence="3" id="KW-0479">Metal-binding</keyword>
<name>A0A0F8VQR7_9ZZZZ</name>
<evidence type="ECO:0000256" key="6">
    <source>
        <dbReference type="ARBA" id="ARBA00022982"/>
    </source>
</evidence>
<evidence type="ECO:0000256" key="1">
    <source>
        <dbReference type="ARBA" id="ARBA00022448"/>
    </source>
</evidence>
<dbReference type="EMBL" id="LAZR01069940">
    <property type="protein sequence ID" value="KKK46713.1"/>
    <property type="molecule type" value="Genomic_DNA"/>
</dbReference>
<gene>
    <name evidence="12" type="ORF">LCGC14_3162490</name>
</gene>
<evidence type="ECO:0000259" key="11">
    <source>
        <dbReference type="PROSITE" id="PS51656"/>
    </source>
</evidence>
<dbReference type="SUPFAM" id="SSF54862">
    <property type="entry name" value="4Fe-4S ferredoxins"/>
    <property type="match status" value="1"/>
</dbReference>
<keyword evidence="4" id="KW-0677">Repeat</keyword>
<dbReference type="AlphaFoldDB" id="A0A0F8VQR7"/>
<evidence type="ECO:0000256" key="2">
    <source>
        <dbReference type="ARBA" id="ARBA00022485"/>
    </source>
</evidence>
<dbReference type="PANTHER" id="PTHR43560">
    <property type="entry name" value="ION-TRANSLOCATING OXIDOREDUCTASE COMPLEX SUBUNIT B"/>
    <property type="match status" value="1"/>
</dbReference>
<sequence>MLGLGSAFAVVLLIASERLKVEVDPKIEQIHEALPNLDCGACGFAGCAQYAKAVLENPELLGKCAPGGAKTSGQIATVLNLQISDSGPAKKPIVHCRAYTADKTSRAIYQGISTCIAANALANVQACKFGCLSFGDCCYVCKFDALHIVDGLAMVDYEKCTGCGACSKACPRNLIEMVPFSQENMMTVACSSKETGKSTRSMCKVGCIGCGLCVKQTNVFSLDDNLARADYEKYQPTEQTETAMDKCPTKVIIYVGKFAPAAQQPTEKVAKG</sequence>
<comment type="caution">
    <text evidence="12">The sequence shown here is derived from an EMBL/GenBank/DDBJ whole genome shotgun (WGS) entry which is preliminary data.</text>
</comment>
<evidence type="ECO:0000313" key="12">
    <source>
        <dbReference type="EMBL" id="KKK46713.1"/>
    </source>
</evidence>
<dbReference type="InterPro" id="IPR017896">
    <property type="entry name" value="4Fe4S_Fe-S-bd"/>
</dbReference>
<accession>A0A0F8VQR7</accession>
<keyword evidence="1" id="KW-0813">Transport</keyword>
<evidence type="ECO:0000256" key="5">
    <source>
        <dbReference type="ARBA" id="ARBA00022967"/>
    </source>
</evidence>
<keyword evidence="9" id="KW-0472">Membrane</keyword>
<dbReference type="Gene3D" id="3.30.70.20">
    <property type="match status" value="2"/>
</dbReference>
<evidence type="ECO:0000256" key="7">
    <source>
        <dbReference type="ARBA" id="ARBA00023004"/>
    </source>
</evidence>
<evidence type="ECO:0000259" key="10">
    <source>
        <dbReference type="PROSITE" id="PS51379"/>
    </source>
</evidence>
<keyword evidence="5" id="KW-1278">Translocase</keyword>
<evidence type="ECO:0000256" key="3">
    <source>
        <dbReference type="ARBA" id="ARBA00022723"/>
    </source>
</evidence>
<evidence type="ECO:0000256" key="8">
    <source>
        <dbReference type="ARBA" id="ARBA00023014"/>
    </source>
</evidence>
<evidence type="ECO:0000256" key="4">
    <source>
        <dbReference type="ARBA" id="ARBA00022737"/>
    </source>
</evidence>